<evidence type="ECO:0000313" key="8">
    <source>
        <dbReference type="Proteomes" id="UP000016932"/>
    </source>
</evidence>
<dbReference type="Gene3D" id="1.20.1250.20">
    <property type="entry name" value="MFS general substrate transporter like domains"/>
    <property type="match status" value="1"/>
</dbReference>
<evidence type="ECO:0000256" key="4">
    <source>
        <dbReference type="ARBA" id="ARBA00023136"/>
    </source>
</evidence>
<feature type="transmembrane region" description="Helical" evidence="5">
    <location>
        <begin position="338"/>
        <end position="359"/>
    </location>
</feature>
<dbReference type="OrthoDB" id="4139357at2759"/>
<feature type="domain" description="Major facilitator superfamily (MFS) profile" evidence="6">
    <location>
        <begin position="13"/>
        <end position="502"/>
    </location>
</feature>
<feature type="transmembrane region" description="Helical" evidence="5">
    <location>
        <begin position="167"/>
        <end position="187"/>
    </location>
</feature>
<dbReference type="Gene3D" id="1.20.1720.10">
    <property type="entry name" value="Multidrug resistance protein D"/>
    <property type="match status" value="1"/>
</dbReference>
<reference evidence="7 8" key="1">
    <citation type="journal article" date="2012" name="PLoS Pathog.">
        <title>Diverse lifestyles and strategies of plant pathogenesis encoded in the genomes of eighteen Dothideomycetes fungi.</title>
        <authorList>
            <person name="Ohm R.A."/>
            <person name="Feau N."/>
            <person name="Henrissat B."/>
            <person name="Schoch C.L."/>
            <person name="Horwitz B.A."/>
            <person name="Barry K.W."/>
            <person name="Condon B.J."/>
            <person name="Copeland A.C."/>
            <person name="Dhillon B."/>
            <person name="Glaser F."/>
            <person name="Hesse C.N."/>
            <person name="Kosti I."/>
            <person name="LaButti K."/>
            <person name="Lindquist E.A."/>
            <person name="Lucas S."/>
            <person name="Salamov A.A."/>
            <person name="Bradshaw R.E."/>
            <person name="Ciuffetti L."/>
            <person name="Hamelin R.C."/>
            <person name="Kema G.H.J."/>
            <person name="Lawrence C."/>
            <person name="Scott J.A."/>
            <person name="Spatafora J.W."/>
            <person name="Turgeon B.G."/>
            <person name="de Wit P.J.G.M."/>
            <person name="Zhong S."/>
            <person name="Goodwin S.B."/>
            <person name="Grigoriev I.V."/>
        </authorList>
    </citation>
    <scope>NUCLEOTIDE SEQUENCE [LARGE SCALE GENOMIC DNA]</scope>
    <source>
        <strain evidence="7 8">CIRAD86</strain>
    </source>
</reference>
<proteinExistence type="predicted"/>
<keyword evidence="2 5" id="KW-0812">Transmembrane</keyword>
<dbReference type="RefSeq" id="XP_007929664.1">
    <property type="nucleotide sequence ID" value="XM_007931473.1"/>
</dbReference>
<feature type="transmembrane region" description="Helical" evidence="5">
    <location>
        <begin position="479"/>
        <end position="500"/>
    </location>
</feature>
<dbReference type="KEGG" id="pfj:MYCFIDRAFT_34940"/>
<dbReference type="VEuPathDB" id="FungiDB:MYCFIDRAFT_34940"/>
<evidence type="ECO:0000256" key="5">
    <source>
        <dbReference type="SAM" id="Phobius"/>
    </source>
</evidence>
<dbReference type="Proteomes" id="UP000016932">
    <property type="component" value="Unassembled WGS sequence"/>
</dbReference>
<comment type="subcellular location">
    <subcellularLocation>
        <location evidence="1">Membrane</location>
        <topology evidence="1">Multi-pass membrane protein</topology>
    </subcellularLocation>
</comment>
<dbReference type="PANTHER" id="PTHR23501">
    <property type="entry name" value="MAJOR FACILITATOR SUPERFAMILY"/>
    <property type="match status" value="1"/>
</dbReference>
<dbReference type="PROSITE" id="PS50850">
    <property type="entry name" value="MFS"/>
    <property type="match status" value="1"/>
</dbReference>
<organism evidence="7 8">
    <name type="scientific">Pseudocercospora fijiensis (strain CIRAD86)</name>
    <name type="common">Black leaf streak disease fungus</name>
    <name type="synonym">Mycosphaerella fijiensis</name>
    <dbReference type="NCBI Taxonomy" id="383855"/>
    <lineage>
        <taxon>Eukaryota</taxon>
        <taxon>Fungi</taxon>
        <taxon>Dikarya</taxon>
        <taxon>Ascomycota</taxon>
        <taxon>Pezizomycotina</taxon>
        <taxon>Dothideomycetes</taxon>
        <taxon>Dothideomycetidae</taxon>
        <taxon>Mycosphaerellales</taxon>
        <taxon>Mycosphaerellaceae</taxon>
        <taxon>Pseudocercospora</taxon>
    </lineage>
</organism>
<dbReference type="HOGENOM" id="CLU_000960_22_0_1"/>
<evidence type="ECO:0000259" key="6">
    <source>
        <dbReference type="PROSITE" id="PS50850"/>
    </source>
</evidence>
<dbReference type="GO" id="GO:0022857">
    <property type="term" value="F:transmembrane transporter activity"/>
    <property type="evidence" value="ECO:0007669"/>
    <property type="project" value="InterPro"/>
</dbReference>
<feature type="transmembrane region" description="Helical" evidence="5">
    <location>
        <begin position="276"/>
        <end position="299"/>
    </location>
</feature>
<keyword evidence="3 5" id="KW-1133">Transmembrane helix</keyword>
<feature type="transmembrane region" description="Helical" evidence="5">
    <location>
        <begin position="48"/>
        <end position="70"/>
    </location>
</feature>
<evidence type="ECO:0000256" key="1">
    <source>
        <dbReference type="ARBA" id="ARBA00004141"/>
    </source>
</evidence>
<name>M3APN5_PSEFD</name>
<dbReference type="InterPro" id="IPR011701">
    <property type="entry name" value="MFS"/>
</dbReference>
<sequence>MLPKQSSRAFASTFAALSIMVFIASLDATALSTSLAVIANVLHGTTLSSFWASTAFLLANVVSLPLYLALTNIVGRVYPLHAALLLFLLGSIIFALASNMTVLVIGRIFQGLGAGGMDVIPEIIVSDITELKKRPLYLGLLGLPMAAGSVLGPIIGAALADGSRRNWRWIGWINLPLCTTAFGLMLLTETGKIDFALMVFRARVFDWIGMLLCTTGLTLFVLPISWAGALAPWKSWRTIVPLGIGFGLLILLVVVERRRDEPMFPRRLMKPTTAKASLIAVFLHGAIVYVLLLYLPLFFQAVHLQQPMQTVVSMLPLNLAVIICGFVSGVIVERFGQYVWTIRIGASLLACGVGLLSLLKRSTLLVEQTMYELIAGIGLGSLYTILTIPMQASVLDPEDMGLAAGMIAFARLLGGAFGLAISSTAFSSTFHLSPGLLETGRLVDANDAISFIPMLRSTNLTQEVLGEAIASYRTAFSTVWYEMTGCSVVAFLAVLCIKALPLQPSIV</sequence>
<gene>
    <name evidence="7" type="ORF">MYCFIDRAFT_34940</name>
</gene>
<dbReference type="AlphaFoldDB" id="M3APN5"/>
<evidence type="ECO:0000256" key="2">
    <source>
        <dbReference type="ARBA" id="ARBA00022692"/>
    </source>
</evidence>
<keyword evidence="8" id="KW-1185">Reference proteome</keyword>
<dbReference type="InterPro" id="IPR020846">
    <property type="entry name" value="MFS_dom"/>
</dbReference>
<dbReference type="PANTHER" id="PTHR23501:SF156">
    <property type="entry name" value="TRANSPORTER, PUTATIVE-RELATED"/>
    <property type="match status" value="1"/>
</dbReference>
<accession>M3APN5</accession>
<dbReference type="EMBL" id="KB446562">
    <property type="protein sequence ID" value="EME79088.1"/>
    <property type="molecule type" value="Genomic_DNA"/>
</dbReference>
<feature type="transmembrane region" description="Helical" evidence="5">
    <location>
        <begin position="311"/>
        <end position="332"/>
    </location>
</feature>
<evidence type="ECO:0000256" key="3">
    <source>
        <dbReference type="ARBA" id="ARBA00022989"/>
    </source>
</evidence>
<feature type="transmembrane region" description="Helical" evidence="5">
    <location>
        <begin position="207"/>
        <end position="227"/>
    </location>
</feature>
<keyword evidence="4 5" id="KW-0472">Membrane</keyword>
<feature type="transmembrane region" description="Helical" evidence="5">
    <location>
        <begin position="136"/>
        <end position="160"/>
    </location>
</feature>
<dbReference type="GO" id="GO:0005886">
    <property type="term" value="C:plasma membrane"/>
    <property type="evidence" value="ECO:0007669"/>
    <property type="project" value="TreeGrafter"/>
</dbReference>
<protein>
    <recommendedName>
        <fullName evidence="6">Major facilitator superfamily (MFS) profile domain-containing protein</fullName>
    </recommendedName>
</protein>
<dbReference type="SUPFAM" id="SSF103473">
    <property type="entry name" value="MFS general substrate transporter"/>
    <property type="match status" value="1"/>
</dbReference>
<dbReference type="PRINTS" id="PR01036">
    <property type="entry name" value="TCRTETB"/>
</dbReference>
<dbReference type="eggNOG" id="KOG0254">
    <property type="taxonomic scope" value="Eukaryota"/>
</dbReference>
<feature type="transmembrane region" description="Helical" evidence="5">
    <location>
        <begin position="239"/>
        <end position="256"/>
    </location>
</feature>
<feature type="transmembrane region" description="Helical" evidence="5">
    <location>
        <begin position="82"/>
        <end position="109"/>
    </location>
</feature>
<dbReference type="GeneID" id="19339026"/>
<evidence type="ECO:0000313" key="7">
    <source>
        <dbReference type="EMBL" id="EME79088.1"/>
    </source>
</evidence>
<dbReference type="Pfam" id="PF07690">
    <property type="entry name" value="MFS_1"/>
    <property type="match status" value="2"/>
</dbReference>
<feature type="transmembrane region" description="Helical" evidence="5">
    <location>
        <begin position="371"/>
        <end position="390"/>
    </location>
</feature>
<dbReference type="InterPro" id="IPR036259">
    <property type="entry name" value="MFS_trans_sf"/>
</dbReference>
<feature type="transmembrane region" description="Helical" evidence="5">
    <location>
        <begin position="402"/>
        <end position="421"/>
    </location>
</feature>